<dbReference type="PANTHER" id="PTHR12599:SF0">
    <property type="entry name" value="PTERIN-4-ALPHA-CARBINOLAMINE DEHYDRATASE"/>
    <property type="match status" value="1"/>
</dbReference>
<evidence type="ECO:0000256" key="4">
    <source>
        <dbReference type="ARBA" id="ARBA00023239"/>
    </source>
</evidence>
<dbReference type="SUPFAM" id="SSF55248">
    <property type="entry name" value="PCD-like"/>
    <property type="match status" value="1"/>
</dbReference>
<dbReference type="InterPro" id="IPR001533">
    <property type="entry name" value="Pterin_deHydtase"/>
</dbReference>
<dbReference type="PANTHER" id="PTHR12599">
    <property type="entry name" value="PTERIN-4-ALPHA-CARBINOLAMINE DEHYDRATASE"/>
    <property type="match status" value="1"/>
</dbReference>
<accession>A0A9N8PS33</accession>
<dbReference type="OrthoDB" id="277398at2759"/>
<evidence type="ECO:0000256" key="2">
    <source>
        <dbReference type="ARBA" id="ARBA00006472"/>
    </source>
</evidence>
<evidence type="ECO:0000313" key="7">
    <source>
        <dbReference type="EMBL" id="CAD0108746.1"/>
    </source>
</evidence>
<evidence type="ECO:0000313" key="8">
    <source>
        <dbReference type="Proteomes" id="UP000745764"/>
    </source>
</evidence>
<comment type="caution">
    <text evidence="7">The sequence shown here is derived from an EMBL/GenBank/DDBJ whole genome shotgun (WGS) entry which is preliminary data.</text>
</comment>
<dbReference type="Pfam" id="PF01329">
    <property type="entry name" value="Pterin_4a"/>
    <property type="match status" value="1"/>
</dbReference>
<comment type="catalytic activity">
    <reaction evidence="1">
        <text>(4aS,6R)-4a-hydroxy-L-erythro-5,6,7,8-tetrahydrobiopterin = (6R)-L-erythro-6,7-dihydrobiopterin + H2O</text>
        <dbReference type="Rhea" id="RHEA:11920"/>
        <dbReference type="ChEBI" id="CHEBI:15377"/>
        <dbReference type="ChEBI" id="CHEBI:15642"/>
        <dbReference type="ChEBI" id="CHEBI:43120"/>
        <dbReference type="EC" id="4.2.1.96"/>
    </reaction>
</comment>
<organism evidence="7 8">
    <name type="scientific">Aureobasidium uvarum</name>
    <dbReference type="NCBI Taxonomy" id="2773716"/>
    <lineage>
        <taxon>Eukaryota</taxon>
        <taxon>Fungi</taxon>
        <taxon>Dikarya</taxon>
        <taxon>Ascomycota</taxon>
        <taxon>Pezizomycotina</taxon>
        <taxon>Dothideomycetes</taxon>
        <taxon>Dothideomycetidae</taxon>
        <taxon>Dothideales</taxon>
        <taxon>Saccotheciaceae</taxon>
        <taxon>Aureobasidium</taxon>
    </lineage>
</organism>
<proteinExistence type="inferred from homology"/>
<dbReference type="GO" id="GO:0008124">
    <property type="term" value="F:4-alpha-hydroxytetrahydrobiopterin dehydratase activity"/>
    <property type="evidence" value="ECO:0007669"/>
    <property type="project" value="UniProtKB-EC"/>
</dbReference>
<dbReference type="InterPro" id="IPR036428">
    <property type="entry name" value="PCD_sf"/>
</dbReference>
<keyword evidence="8" id="KW-1185">Reference proteome</keyword>
<evidence type="ECO:0000256" key="5">
    <source>
        <dbReference type="ARBA" id="ARBA00030497"/>
    </source>
</evidence>
<reference evidence="7" key="1">
    <citation type="submission" date="2020-06" db="EMBL/GenBank/DDBJ databases">
        <authorList>
            <person name="Onetto C."/>
        </authorList>
    </citation>
    <scope>NUCLEOTIDE SEQUENCE</scope>
</reference>
<dbReference type="AlphaFoldDB" id="A0A9N8PS33"/>
<keyword evidence="4" id="KW-0456">Lyase</keyword>
<evidence type="ECO:0000256" key="3">
    <source>
        <dbReference type="ARBA" id="ARBA00013252"/>
    </source>
</evidence>
<protein>
    <recommendedName>
        <fullName evidence="3">4a-hydroxytetrahydrobiopterin dehydratase</fullName>
        <ecNumber evidence="3">4.2.1.96</ecNumber>
    </recommendedName>
    <alternativeName>
        <fullName evidence="5">4-alpha-hydroxy-tetrahydropterin dehydratase</fullName>
    </alternativeName>
</protein>
<gene>
    <name evidence="7" type="ORF">AWRI4620_LOCUS3001</name>
</gene>
<dbReference type="EMBL" id="CAINUL010000003">
    <property type="protein sequence ID" value="CAD0108746.1"/>
    <property type="molecule type" value="Genomic_DNA"/>
</dbReference>
<sequence>MSSSSQQQSSVHFQYSAGEDKEQLGRDATALTTEGGGRWKHHPEWTNVFNKTHVRWTTHRPLGLSSKDIVMARFCDEAGFRHGELADVVDEDKCGCDDFKP</sequence>
<dbReference type="Proteomes" id="UP000745764">
    <property type="component" value="Unassembled WGS sequence"/>
</dbReference>
<evidence type="ECO:0000256" key="6">
    <source>
        <dbReference type="SAM" id="MobiDB-lite"/>
    </source>
</evidence>
<dbReference type="EC" id="4.2.1.96" evidence="3"/>
<dbReference type="Gene3D" id="3.30.1360.20">
    <property type="entry name" value="Transcriptional coactivator/pterin dehydratase"/>
    <property type="match status" value="1"/>
</dbReference>
<dbReference type="GO" id="GO:0006729">
    <property type="term" value="P:tetrahydrobiopterin biosynthetic process"/>
    <property type="evidence" value="ECO:0007669"/>
    <property type="project" value="InterPro"/>
</dbReference>
<feature type="compositionally biased region" description="Low complexity" evidence="6">
    <location>
        <begin position="1"/>
        <end position="10"/>
    </location>
</feature>
<feature type="region of interest" description="Disordered" evidence="6">
    <location>
        <begin position="1"/>
        <end position="38"/>
    </location>
</feature>
<feature type="non-terminal residue" evidence="7">
    <location>
        <position position="101"/>
    </location>
</feature>
<evidence type="ECO:0000256" key="1">
    <source>
        <dbReference type="ARBA" id="ARBA00001554"/>
    </source>
</evidence>
<name>A0A9N8PS33_9PEZI</name>
<comment type="similarity">
    <text evidence="2">Belongs to the pterin-4-alpha-carbinolamine dehydratase family.</text>
</comment>